<proteinExistence type="inferred from homology"/>
<evidence type="ECO:0000256" key="4">
    <source>
        <dbReference type="ARBA" id="ARBA00022737"/>
    </source>
</evidence>
<comment type="similarity">
    <text evidence="7">Belongs to the mitochondrial carrier (TC 2.A.29) family.</text>
</comment>
<feature type="repeat" description="Solcar" evidence="6">
    <location>
        <begin position="28"/>
        <end position="127"/>
    </location>
</feature>
<feature type="transmembrane region" description="Helical" evidence="9">
    <location>
        <begin position="264"/>
        <end position="284"/>
    </location>
</feature>
<dbReference type="OMA" id="MLGMWET"/>
<dbReference type="GeneID" id="24564598"/>
<dbReference type="PRINTS" id="PR00926">
    <property type="entry name" value="MITOCARRIER"/>
</dbReference>
<dbReference type="GO" id="GO:0055085">
    <property type="term" value="P:transmembrane transport"/>
    <property type="evidence" value="ECO:0007669"/>
    <property type="project" value="InterPro"/>
</dbReference>
<keyword evidence="5 6" id="KW-0472">Membrane</keyword>
<feature type="repeat" description="Solcar" evidence="6">
    <location>
        <begin position="263"/>
        <end position="352"/>
    </location>
</feature>
<feature type="repeat" description="Solcar" evidence="6">
    <location>
        <begin position="155"/>
        <end position="247"/>
    </location>
</feature>
<feature type="region of interest" description="Disordered" evidence="8">
    <location>
        <begin position="1"/>
        <end position="28"/>
    </location>
</feature>
<evidence type="ECO:0000256" key="6">
    <source>
        <dbReference type="PROSITE-ProRule" id="PRU00282"/>
    </source>
</evidence>
<organism evidence="10 11">
    <name type="scientific">Babesia bigemina</name>
    <dbReference type="NCBI Taxonomy" id="5866"/>
    <lineage>
        <taxon>Eukaryota</taxon>
        <taxon>Sar</taxon>
        <taxon>Alveolata</taxon>
        <taxon>Apicomplexa</taxon>
        <taxon>Aconoidasida</taxon>
        <taxon>Piroplasmida</taxon>
        <taxon>Babesiidae</taxon>
        <taxon>Babesia</taxon>
    </lineage>
</organism>
<dbReference type="InterPro" id="IPR002067">
    <property type="entry name" value="MCP"/>
</dbReference>
<dbReference type="PROSITE" id="PS50920">
    <property type="entry name" value="SOLCAR"/>
    <property type="match status" value="3"/>
</dbReference>
<dbReference type="SUPFAM" id="SSF103506">
    <property type="entry name" value="Mitochondrial carrier"/>
    <property type="match status" value="1"/>
</dbReference>
<keyword evidence="3 6" id="KW-0812">Transmembrane</keyword>
<dbReference type="VEuPathDB" id="PiroplasmaDB:BBBOND_0211990"/>
<evidence type="ECO:0000256" key="3">
    <source>
        <dbReference type="ARBA" id="ARBA00022692"/>
    </source>
</evidence>
<evidence type="ECO:0000256" key="7">
    <source>
        <dbReference type="RuleBase" id="RU000488"/>
    </source>
</evidence>
<dbReference type="InterPro" id="IPR018108">
    <property type="entry name" value="MCP_transmembrane"/>
</dbReference>
<reference evidence="11" key="1">
    <citation type="submission" date="2014-06" db="EMBL/GenBank/DDBJ databases">
        <authorList>
            <person name="Aslett M."/>
            <person name="De Silva N."/>
        </authorList>
    </citation>
    <scope>NUCLEOTIDE SEQUENCE [LARGE SCALE GENOMIC DNA]</scope>
    <source>
        <strain evidence="11">Bond</strain>
    </source>
</reference>
<evidence type="ECO:0000256" key="8">
    <source>
        <dbReference type="SAM" id="MobiDB-lite"/>
    </source>
</evidence>
<evidence type="ECO:0000256" key="5">
    <source>
        <dbReference type="ARBA" id="ARBA00023136"/>
    </source>
</evidence>
<dbReference type="EMBL" id="LK391708">
    <property type="protein sequence ID" value="CDR96057.1"/>
    <property type="molecule type" value="Genomic_DNA"/>
</dbReference>
<name>A0A061D7T7_BABBI</name>
<comment type="subcellular location">
    <subcellularLocation>
        <location evidence="1">Membrane</location>
        <topology evidence="1">Multi-pass membrane protein</topology>
    </subcellularLocation>
</comment>
<dbReference type="Gene3D" id="1.50.40.10">
    <property type="entry name" value="Mitochondrial carrier domain"/>
    <property type="match status" value="1"/>
</dbReference>
<gene>
    <name evidence="10" type="ORF">BBBOND_0211990</name>
</gene>
<feature type="compositionally biased region" description="Basic and acidic residues" evidence="8">
    <location>
        <begin position="1"/>
        <end position="17"/>
    </location>
</feature>
<dbReference type="RefSeq" id="XP_012768243.1">
    <property type="nucleotide sequence ID" value="XM_012912789.1"/>
</dbReference>
<evidence type="ECO:0000256" key="1">
    <source>
        <dbReference type="ARBA" id="ARBA00004141"/>
    </source>
</evidence>
<dbReference type="STRING" id="5866.A0A061D7T7"/>
<keyword evidence="11" id="KW-1185">Reference proteome</keyword>
<dbReference type="GO" id="GO:0016020">
    <property type="term" value="C:membrane"/>
    <property type="evidence" value="ECO:0007669"/>
    <property type="project" value="UniProtKB-SubCell"/>
</dbReference>
<evidence type="ECO:0000313" key="10">
    <source>
        <dbReference type="EMBL" id="CDR96057.1"/>
    </source>
</evidence>
<evidence type="ECO:0000256" key="2">
    <source>
        <dbReference type="ARBA" id="ARBA00022448"/>
    </source>
</evidence>
<keyword evidence="9" id="KW-1133">Transmembrane helix</keyword>
<protein>
    <submittedName>
        <fullName evidence="10">Mitochondrial carrier protein, putative</fullName>
    </submittedName>
</protein>
<keyword evidence="4" id="KW-0677">Repeat</keyword>
<dbReference type="Pfam" id="PF00153">
    <property type="entry name" value="Mito_carr"/>
    <property type="match status" value="3"/>
</dbReference>
<dbReference type="InterPro" id="IPR023395">
    <property type="entry name" value="MCP_dom_sf"/>
</dbReference>
<dbReference type="OrthoDB" id="270584at2759"/>
<dbReference type="Proteomes" id="UP000033188">
    <property type="component" value="Chromosome 2"/>
</dbReference>
<keyword evidence="2 7" id="KW-0813">Transport</keyword>
<dbReference type="PANTHER" id="PTHR24089">
    <property type="entry name" value="SOLUTE CARRIER FAMILY 25"/>
    <property type="match status" value="1"/>
</dbReference>
<dbReference type="KEGG" id="bbig:BBBOND_0211990"/>
<evidence type="ECO:0000313" key="11">
    <source>
        <dbReference type="Proteomes" id="UP000033188"/>
    </source>
</evidence>
<accession>A0A061D7T7</accession>
<feature type="transmembrane region" description="Helical" evidence="9">
    <location>
        <begin position="222"/>
        <end position="244"/>
    </location>
</feature>
<evidence type="ECO:0000256" key="9">
    <source>
        <dbReference type="SAM" id="Phobius"/>
    </source>
</evidence>
<sequence>MSREATSVERCPEKGADPESGGAASKSSRNNSYVLCGMLSGVITKTICAPFDRIRLLYQVQPMFAQVNATGEQYSGAFKYQGVIRTAQKIIVEEGICGLWRGNMMNMMRGGLCYATKFGINDGAKEQLRTLGVLQRWFDLRVERSDNPVRTKAQNTVMLSLLSGASAGMLQKSLSYPLDVMSVRMALGVNTKVLSTNCTYNSIPDCFFKILRSEGIRGFFKGFFPTLCTGVPYVALQMSFFDFYKKKLTAACGFEKDQLNLKQVAFISSVAGSAAGFSALSIVFPGDTVRKRMMNNAISDEKRLYLNARHCVKYIFRNEGIMAFYYGLFPSLLKSLPSGALQFVMYEVLKHLMSKP</sequence>
<dbReference type="AlphaFoldDB" id="A0A061D7T7"/>